<name>A0A9D9J2T6_9BACT</name>
<gene>
    <name evidence="2" type="ORF">IAB78_04520</name>
</gene>
<dbReference type="Proteomes" id="UP000823750">
    <property type="component" value="Unassembled WGS sequence"/>
</dbReference>
<keyword evidence="1" id="KW-0732">Signal</keyword>
<dbReference type="AlphaFoldDB" id="A0A9D9J2T6"/>
<organism evidence="2 3">
    <name type="scientific">Candidatus Cryptobacteroides excrementavium</name>
    <dbReference type="NCBI Taxonomy" id="2840759"/>
    <lineage>
        <taxon>Bacteria</taxon>
        <taxon>Pseudomonadati</taxon>
        <taxon>Bacteroidota</taxon>
        <taxon>Bacteroidia</taxon>
        <taxon>Bacteroidales</taxon>
        <taxon>Candidatus Cryptobacteroides</taxon>
    </lineage>
</organism>
<dbReference type="PROSITE" id="PS51257">
    <property type="entry name" value="PROKAR_LIPOPROTEIN"/>
    <property type="match status" value="1"/>
</dbReference>
<feature type="signal peptide" evidence="1">
    <location>
        <begin position="1"/>
        <end position="20"/>
    </location>
</feature>
<evidence type="ECO:0008006" key="4">
    <source>
        <dbReference type="Google" id="ProtNLM"/>
    </source>
</evidence>
<protein>
    <recommendedName>
        <fullName evidence="4">Lipoprotein</fullName>
    </recommendedName>
</protein>
<sequence length="273" mass="28963">MSVIRYFAGVLSIAAIFAVAGCAEKGDGGGYDGPSVATSAKLHFISRLSDDALFASDADADAVGDYIGTAMNGDDVTVAFLDRTDMFGAADAAQILLDTRKWSSFIALGQTGAEDFDVTTFVFNEPAELVTAYQIEQGCYVSGRSVELSGTLTNYDDNGDVTNVRAVTTTVPLFSCRLNSQEQVTAFSSVTMTDLRSAGQNFMLVGTVKNDLLASLQEEVPAANSGYTAVQVAAGPDYTIFLLFATRYWGYNGVEETSVAGDVTAYAVDFAWK</sequence>
<feature type="chain" id="PRO_5039459682" description="Lipoprotein" evidence="1">
    <location>
        <begin position="21"/>
        <end position="273"/>
    </location>
</feature>
<comment type="caution">
    <text evidence="2">The sequence shown here is derived from an EMBL/GenBank/DDBJ whole genome shotgun (WGS) entry which is preliminary data.</text>
</comment>
<evidence type="ECO:0000313" key="2">
    <source>
        <dbReference type="EMBL" id="MBO8485670.1"/>
    </source>
</evidence>
<dbReference type="EMBL" id="JADILX010000076">
    <property type="protein sequence ID" value="MBO8485670.1"/>
    <property type="molecule type" value="Genomic_DNA"/>
</dbReference>
<proteinExistence type="predicted"/>
<reference evidence="2" key="1">
    <citation type="submission" date="2020-10" db="EMBL/GenBank/DDBJ databases">
        <authorList>
            <person name="Gilroy R."/>
        </authorList>
    </citation>
    <scope>NUCLEOTIDE SEQUENCE</scope>
    <source>
        <strain evidence="2">B2-16538</strain>
    </source>
</reference>
<evidence type="ECO:0000256" key="1">
    <source>
        <dbReference type="SAM" id="SignalP"/>
    </source>
</evidence>
<accession>A0A9D9J2T6</accession>
<reference evidence="2" key="2">
    <citation type="journal article" date="2021" name="PeerJ">
        <title>Extensive microbial diversity within the chicken gut microbiome revealed by metagenomics and culture.</title>
        <authorList>
            <person name="Gilroy R."/>
            <person name="Ravi A."/>
            <person name="Getino M."/>
            <person name="Pursley I."/>
            <person name="Horton D.L."/>
            <person name="Alikhan N.F."/>
            <person name="Baker D."/>
            <person name="Gharbi K."/>
            <person name="Hall N."/>
            <person name="Watson M."/>
            <person name="Adriaenssens E.M."/>
            <person name="Foster-Nyarko E."/>
            <person name="Jarju S."/>
            <person name="Secka A."/>
            <person name="Antonio M."/>
            <person name="Oren A."/>
            <person name="Chaudhuri R.R."/>
            <person name="La Ragione R."/>
            <person name="Hildebrand F."/>
            <person name="Pallen M.J."/>
        </authorList>
    </citation>
    <scope>NUCLEOTIDE SEQUENCE</scope>
    <source>
        <strain evidence="2">B2-16538</strain>
    </source>
</reference>
<evidence type="ECO:0000313" key="3">
    <source>
        <dbReference type="Proteomes" id="UP000823750"/>
    </source>
</evidence>